<evidence type="ECO:0000256" key="1">
    <source>
        <dbReference type="ARBA" id="ARBA00001947"/>
    </source>
</evidence>
<dbReference type="InterPro" id="IPR010169">
    <property type="entry name" value="AcOrn-deacetyl"/>
</dbReference>
<dbReference type="KEGG" id="mmed:Mame_00078"/>
<dbReference type="Gene3D" id="3.30.70.360">
    <property type="match status" value="1"/>
</dbReference>
<dbReference type="EC" id="3.5.1.16" evidence="11"/>
<keyword evidence="9" id="KW-0170">Cobalt</keyword>
<dbReference type="eggNOG" id="COG0624">
    <property type="taxonomic scope" value="Bacteria"/>
</dbReference>
<evidence type="ECO:0000256" key="7">
    <source>
        <dbReference type="ARBA" id="ARBA00022801"/>
    </source>
</evidence>
<feature type="domain" description="Peptidase M20 dimerisation" evidence="10">
    <location>
        <begin position="174"/>
        <end position="283"/>
    </location>
</feature>
<dbReference type="PANTHER" id="PTHR43808:SF31">
    <property type="entry name" value="N-ACETYL-L-CITRULLINE DEACETYLASE"/>
    <property type="match status" value="1"/>
</dbReference>
<dbReference type="EMBL" id="CP020330">
    <property type="protein sequence ID" value="AQZ49462.1"/>
    <property type="molecule type" value="Genomic_DNA"/>
</dbReference>
<dbReference type="SUPFAM" id="SSF53187">
    <property type="entry name" value="Zn-dependent exopeptidases"/>
    <property type="match status" value="1"/>
</dbReference>
<evidence type="ECO:0000256" key="6">
    <source>
        <dbReference type="ARBA" id="ARBA00022723"/>
    </source>
</evidence>
<dbReference type="AlphaFoldDB" id="A0A1U9YVR5"/>
<sequence>MSDLATARDILADLVAFPSVSSESNLPVIAYIAERLSDCGARVEILTDATGTKANLFATLGDDRPGGLMLSGHSDVVPVDDQLWTSDPFTLAERDGKFFGRGTCDMKGFIAACLAKRETLAEIAASKPIHFAFTHDEEVGCIGARALTEWLSEREVRPALAIVGEPTMMRVIEGHKGCCEYTVTFTGRSGHSSAPELGVNAVEYAARYIARLMELREKLMARVPEGSRYQPPHATLNVGALEGGLSHNVIAPRAVLRWETRPVIAEDLSLVKDDIAAYCARDLLPAMRAVAPEADIETEVIGEAAALFPKNANAARDLAFRLTGEDRADVVPFGTEAGFFQEIGMDAVVFGPGSIDQAHKPDEYLSADQLGQCLAMLDRLADAWR</sequence>
<dbReference type="GO" id="GO:0046872">
    <property type="term" value="F:metal ion binding"/>
    <property type="evidence" value="ECO:0007669"/>
    <property type="project" value="UniProtKB-KW"/>
</dbReference>
<dbReference type="GO" id="GO:0008777">
    <property type="term" value="F:acetylornithine deacetylase activity"/>
    <property type="evidence" value="ECO:0007669"/>
    <property type="project" value="UniProtKB-EC"/>
</dbReference>
<dbReference type="CDD" id="cd03894">
    <property type="entry name" value="M20_ArgE"/>
    <property type="match status" value="1"/>
</dbReference>
<dbReference type="NCBIfam" id="TIGR01892">
    <property type="entry name" value="AcOrn-deacetyl"/>
    <property type="match status" value="1"/>
</dbReference>
<dbReference type="PROSITE" id="PS00758">
    <property type="entry name" value="ARGE_DAPE_CPG2_1"/>
    <property type="match status" value="1"/>
</dbReference>
<keyword evidence="4" id="KW-0055">Arginine biosynthesis</keyword>
<protein>
    <submittedName>
        <fullName evidence="11">Acetylornithine deacetylase</fullName>
        <ecNumber evidence="11">3.5.1.16</ecNumber>
    </submittedName>
</protein>
<dbReference type="InterPro" id="IPR011650">
    <property type="entry name" value="Peptidase_M20_dimer"/>
</dbReference>
<dbReference type="InterPro" id="IPR002933">
    <property type="entry name" value="Peptidase_M20"/>
</dbReference>
<dbReference type="PANTHER" id="PTHR43808">
    <property type="entry name" value="ACETYLORNITHINE DEACETYLASE"/>
    <property type="match status" value="1"/>
</dbReference>
<dbReference type="SUPFAM" id="SSF55031">
    <property type="entry name" value="Bacterial exopeptidase dimerisation domain"/>
    <property type="match status" value="1"/>
</dbReference>
<comment type="similarity">
    <text evidence="2">Belongs to the peptidase M20A family. ArgE subfamily.</text>
</comment>
<dbReference type="Proteomes" id="UP000191135">
    <property type="component" value="Chromosome"/>
</dbReference>
<dbReference type="Gene3D" id="3.40.630.10">
    <property type="entry name" value="Zn peptidases"/>
    <property type="match status" value="1"/>
</dbReference>
<evidence type="ECO:0000256" key="9">
    <source>
        <dbReference type="ARBA" id="ARBA00023285"/>
    </source>
</evidence>
<proteinExistence type="inferred from homology"/>
<evidence type="ECO:0000259" key="10">
    <source>
        <dbReference type="Pfam" id="PF07687"/>
    </source>
</evidence>
<dbReference type="InterPro" id="IPR001261">
    <property type="entry name" value="ArgE/DapE_CS"/>
</dbReference>
<evidence type="ECO:0000256" key="2">
    <source>
        <dbReference type="ARBA" id="ARBA00005691"/>
    </source>
</evidence>
<keyword evidence="7 11" id="KW-0378">Hydrolase</keyword>
<evidence type="ECO:0000313" key="11">
    <source>
        <dbReference type="EMBL" id="AQZ49462.1"/>
    </source>
</evidence>
<dbReference type="Pfam" id="PF01546">
    <property type="entry name" value="Peptidase_M20"/>
    <property type="match status" value="1"/>
</dbReference>
<keyword evidence="5" id="KW-0028">Amino-acid biosynthesis</keyword>
<name>A0A1U9YVR5_9HYPH</name>
<keyword evidence="6" id="KW-0479">Metal-binding</keyword>
<dbReference type="STRING" id="1122214.Mame_00078"/>
<keyword evidence="3" id="KW-0963">Cytoplasm</keyword>
<evidence type="ECO:0000256" key="8">
    <source>
        <dbReference type="ARBA" id="ARBA00022833"/>
    </source>
</evidence>
<dbReference type="GO" id="GO:0006526">
    <property type="term" value="P:L-arginine biosynthetic process"/>
    <property type="evidence" value="ECO:0007669"/>
    <property type="project" value="UniProtKB-KW"/>
</dbReference>
<evidence type="ECO:0000313" key="12">
    <source>
        <dbReference type="Proteomes" id="UP000191135"/>
    </source>
</evidence>
<dbReference type="Pfam" id="PF07687">
    <property type="entry name" value="M20_dimer"/>
    <property type="match status" value="1"/>
</dbReference>
<dbReference type="RefSeq" id="WP_018063491.1">
    <property type="nucleotide sequence ID" value="NZ_AQWH01000003.1"/>
</dbReference>
<dbReference type="OrthoDB" id="9809784at2"/>
<evidence type="ECO:0000256" key="4">
    <source>
        <dbReference type="ARBA" id="ARBA00022571"/>
    </source>
</evidence>
<dbReference type="InterPro" id="IPR050072">
    <property type="entry name" value="Peptidase_M20A"/>
</dbReference>
<evidence type="ECO:0000256" key="3">
    <source>
        <dbReference type="ARBA" id="ARBA00022490"/>
    </source>
</evidence>
<gene>
    <name evidence="11" type="primary">argE_1</name>
    <name evidence="11" type="ORF">Mame_00078</name>
</gene>
<accession>A0A1U9YVR5</accession>
<organism evidence="11 12">
    <name type="scientific">Martelella mediterranea DSM 17316</name>
    <dbReference type="NCBI Taxonomy" id="1122214"/>
    <lineage>
        <taxon>Bacteria</taxon>
        <taxon>Pseudomonadati</taxon>
        <taxon>Pseudomonadota</taxon>
        <taxon>Alphaproteobacteria</taxon>
        <taxon>Hyphomicrobiales</taxon>
        <taxon>Aurantimonadaceae</taxon>
        <taxon>Martelella</taxon>
    </lineage>
</organism>
<evidence type="ECO:0000256" key="5">
    <source>
        <dbReference type="ARBA" id="ARBA00022605"/>
    </source>
</evidence>
<reference evidence="11 12" key="1">
    <citation type="submission" date="2017-03" db="EMBL/GenBank/DDBJ databases">
        <title>Foreign affairs: Plasmid Transfer between Roseobacters and Rhizobia.</title>
        <authorList>
            <person name="Bartling P."/>
            <person name="Bunk B."/>
            <person name="Overmann J."/>
            <person name="Brinkmann H."/>
            <person name="Petersen J."/>
        </authorList>
    </citation>
    <scope>NUCLEOTIDE SEQUENCE [LARGE SCALE GENOMIC DNA]</scope>
    <source>
        <strain evidence="11 12">MACL11</strain>
    </source>
</reference>
<dbReference type="InterPro" id="IPR036264">
    <property type="entry name" value="Bact_exopeptidase_dim_dom"/>
</dbReference>
<comment type="cofactor">
    <cofactor evidence="1">
        <name>Zn(2+)</name>
        <dbReference type="ChEBI" id="CHEBI:29105"/>
    </cofactor>
</comment>
<dbReference type="NCBIfam" id="NF005710">
    <property type="entry name" value="PRK07522.1"/>
    <property type="match status" value="1"/>
</dbReference>
<dbReference type="PROSITE" id="PS00759">
    <property type="entry name" value="ARGE_DAPE_CPG2_2"/>
    <property type="match status" value="1"/>
</dbReference>
<keyword evidence="8" id="KW-0862">Zinc</keyword>
<keyword evidence="12" id="KW-1185">Reference proteome</keyword>